<name>A0A1G9K514_9ACTN</name>
<evidence type="ECO:0000313" key="2">
    <source>
        <dbReference type="EMBL" id="SDL44353.1"/>
    </source>
</evidence>
<keyword evidence="1" id="KW-0812">Transmembrane</keyword>
<dbReference type="RefSeq" id="WP_090770703.1">
    <property type="nucleotide sequence ID" value="NZ_FNFB01000021.1"/>
</dbReference>
<protein>
    <recommendedName>
        <fullName evidence="4">DUF3040 domain-containing protein</fullName>
    </recommendedName>
</protein>
<reference evidence="2 3" key="1">
    <citation type="submission" date="2016-10" db="EMBL/GenBank/DDBJ databases">
        <authorList>
            <person name="de Groot N.N."/>
        </authorList>
    </citation>
    <scope>NUCLEOTIDE SEQUENCE [LARGE SCALE GENOMIC DNA]</scope>
    <source>
        <strain evidence="2 3">CGMCC 4.5681</strain>
    </source>
</reference>
<gene>
    <name evidence="2" type="ORF">SAMN05421874_121126</name>
</gene>
<keyword evidence="1" id="KW-1133">Transmembrane helix</keyword>
<evidence type="ECO:0000313" key="3">
    <source>
        <dbReference type="Proteomes" id="UP000198683"/>
    </source>
</evidence>
<evidence type="ECO:0008006" key="4">
    <source>
        <dbReference type="Google" id="ProtNLM"/>
    </source>
</evidence>
<dbReference type="EMBL" id="FNFB01000021">
    <property type="protein sequence ID" value="SDL44353.1"/>
    <property type="molecule type" value="Genomic_DNA"/>
</dbReference>
<keyword evidence="3" id="KW-1185">Reference proteome</keyword>
<proteinExistence type="predicted"/>
<keyword evidence="1" id="KW-0472">Membrane</keyword>
<organism evidence="2 3">
    <name type="scientific">Nonomuraea maritima</name>
    <dbReference type="NCBI Taxonomy" id="683260"/>
    <lineage>
        <taxon>Bacteria</taxon>
        <taxon>Bacillati</taxon>
        <taxon>Actinomycetota</taxon>
        <taxon>Actinomycetes</taxon>
        <taxon>Streptosporangiales</taxon>
        <taxon>Streptosporangiaceae</taxon>
        <taxon>Nonomuraea</taxon>
    </lineage>
</organism>
<sequence>MTAVGLSRREQVILAAIERELRRGGSRLSRRLEEFGARAEREGPQRFAAQASRRELLAVLSVVLLTSGGLTLMVLLAGDAPV</sequence>
<dbReference type="STRING" id="683260.SAMN05421874_121126"/>
<evidence type="ECO:0000256" key="1">
    <source>
        <dbReference type="SAM" id="Phobius"/>
    </source>
</evidence>
<accession>A0A1G9K514</accession>
<feature type="transmembrane region" description="Helical" evidence="1">
    <location>
        <begin position="56"/>
        <end position="77"/>
    </location>
</feature>
<dbReference type="AlphaFoldDB" id="A0A1G9K514"/>
<dbReference type="Proteomes" id="UP000198683">
    <property type="component" value="Unassembled WGS sequence"/>
</dbReference>